<dbReference type="RefSeq" id="WP_184306942.1">
    <property type="nucleotide sequence ID" value="NZ_JACHXU010000018.1"/>
</dbReference>
<comment type="caution">
    <text evidence="6">The sequence shown here is derived from an EMBL/GenBank/DDBJ whole genome shotgun (WGS) entry which is preliminary data.</text>
</comment>
<accession>A0A7W5E277</accession>
<dbReference type="CDD" id="cd03261">
    <property type="entry name" value="ABC_Org_Solvent_Resistant"/>
    <property type="match status" value="1"/>
</dbReference>
<protein>
    <submittedName>
        <fullName evidence="6">Phospholipid/cholesterol/gamma-HCH transport system ATP-binding protein</fullName>
    </submittedName>
</protein>
<dbReference type="PROSITE" id="PS50893">
    <property type="entry name" value="ABC_TRANSPORTER_2"/>
    <property type="match status" value="1"/>
</dbReference>
<evidence type="ECO:0000313" key="7">
    <source>
        <dbReference type="Proteomes" id="UP000536179"/>
    </source>
</evidence>
<organism evidence="6 7">
    <name type="scientific">Aporhodopirellula rubra</name>
    <dbReference type="NCBI Taxonomy" id="980271"/>
    <lineage>
        <taxon>Bacteria</taxon>
        <taxon>Pseudomonadati</taxon>
        <taxon>Planctomycetota</taxon>
        <taxon>Planctomycetia</taxon>
        <taxon>Pirellulales</taxon>
        <taxon>Pirellulaceae</taxon>
        <taxon>Aporhodopirellula</taxon>
    </lineage>
</organism>
<dbReference type="InterPro" id="IPR027417">
    <property type="entry name" value="P-loop_NTPase"/>
</dbReference>
<dbReference type="PANTHER" id="PTHR43023:SF6">
    <property type="entry name" value="INTERMEMBRANE PHOSPHOLIPID TRANSPORT SYSTEM ATP-BINDING PROTEIN MLAF"/>
    <property type="match status" value="1"/>
</dbReference>
<keyword evidence="3 6" id="KW-0067">ATP-binding</keyword>
<evidence type="ECO:0000256" key="2">
    <source>
        <dbReference type="ARBA" id="ARBA00022741"/>
    </source>
</evidence>
<dbReference type="GO" id="GO:0005524">
    <property type="term" value="F:ATP binding"/>
    <property type="evidence" value="ECO:0007669"/>
    <property type="project" value="UniProtKB-KW"/>
</dbReference>
<dbReference type="PANTHER" id="PTHR43023">
    <property type="entry name" value="PROTEIN TRIGALACTOSYLDIACYLGLYCEROL 3, CHLOROPLASTIC"/>
    <property type="match status" value="1"/>
</dbReference>
<name>A0A7W5E277_9BACT</name>
<dbReference type="Gene3D" id="3.40.50.300">
    <property type="entry name" value="P-loop containing nucleotide triphosphate hydrolases"/>
    <property type="match status" value="1"/>
</dbReference>
<dbReference type="GO" id="GO:0016887">
    <property type="term" value="F:ATP hydrolysis activity"/>
    <property type="evidence" value="ECO:0007669"/>
    <property type="project" value="InterPro"/>
</dbReference>
<reference evidence="6 7" key="1">
    <citation type="submission" date="2020-08" db="EMBL/GenBank/DDBJ databases">
        <title>Genomic Encyclopedia of Type Strains, Phase III (KMG-III): the genomes of soil and plant-associated and newly described type strains.</title>
        <authorList>
            <person name="Whitman W."/>
        </authorList>
    </citation>
    <scope>NUCLEOTIDE SEQUENCE [LARGE SCALE GENOMIC DNA]</scope>
    <source>
        <strain evidence="6 7">CECT 8075</strain>
    </source>
</reference>
<proteinExistence type="predicted"/>
<dbReference type="PROSITE" id="PS00211">
    <property type="entry name" value="ABC_TRANSPORTER_1"/>
    <property type="match status" value="1"/>
</dbReference>
<feature type="region of interest" description="Disordered" evidence="4">
    <location>
        <begin position="1"/>
        <end position="45"/>
    </location>
</feature>
<feature type="domain" description="ABC transporter" evidence="5">
    <location>
        <begin position="48"/>
        <end position="286"/>
    </location>
</feature>
<keyword evidence="1" id="KW-0813">Transport</keyword>
<dbReference type="Proteomes" id="UP000536179">
    <property type="component" value="Unassembled WGS sequence"/>
</dbReference>
<dbReference type="InterPro" id="IPR003439">
    <property type="entry name" value="ABC_transporter-like_ATP-bd"/>
</dbReference>
<sequence>MNTEEQPIDDALSQLDDASPIDDRSQDDDASPIDDVPNTEPSNAAPLIDVTNLSIDFDGNCILSGITRSITRGQTVAVIGESGCGKTVFMKTLVALLTPTTGTVLFDGVDLNQLTPAQLAQTRRRFGFVFQNAALFDSMNIFDNVAFPIRQNEPTTSEDEVRQRVRKHLVEVGLPEDVARKYPAEISGGMQKRVGLARALVLQPELIVYDEPTTGLDPIMSDVINELILHTRRLYPVTSVVVTHDMHTARKVADRVMMFYPRRMLDEGQSQILFDGPPSQLENADDRRVRQFVRGEAGDRIREMSRAMA</sequence>
<dbReference type="SMART" id="SM00382">
    <property type="entry name" value="AAA"/>
    <property type="match status" value="1"/>
</dbReference>
<dbReference type="EMBL" id="JACHXU010000018">
    <property type="protein sequence ID" value="MBB3208786.1"/>
    <property type="molecule type" value="Genomic_DNA"/>
</dbReference>
<dbReference type="Pfam" id="PF00005">
    <property type="entry name" value="ABC_tran"/>
    <property type="match status" value="1"/>
</dbReference>
<evidence type="ECO:0000259" key="5">
    <source>
        <dbReference type="PROSITE" id="PS50893"/>
    </source>
</evidence>
<keyword evidence="2" id="KW-0547">Nucleotide-binding</keyword>
<dbReference type="AlphaFoldDB" id="A0A7W5E277"/>
<dbReference type="SUPFAM" id="SSF52540">
    <property type="entry name" value="P-loop containing nucleoside triphosphate hydrolases"/>
    <property type="match status" value="1"/>
</dbReference>
<evidence type="ECO:0000256" key="1">
    <source>
        <dbReference type="ARBA" id="ARBA00022448"/>
    </source>
</evidence>
<gene>
    <name evidence="6" type="ORF">FHS27_004619</name>
</gene>
<dbReference type="InterPro" id="IPR003593">
    <property type="entry name" value="AAA+_ATPase"/>
</dbReference>
<keyword evidence="7" id="KW-1185">Reference proteome</keyword>
<evidence type="ECO:0000256" key="4">
    <source>
        <dbReference type="SAM" id="MobiDB-lite"/>
    </source>
</evidence>
<evidence type="ECO:0000256" key="3">
    <source>
        <dbReference type="ARBA" id="ARBA00022840"/>
    </source>
</evidence>
<evidence type="ECO:0000313" key="6">
    <source>
        <dbReference type="EMBL" id="MBB3208786.1"/>
    </source>
</evidence>
<dbReference type="InterPro" id="IPR017871">
    <property type="entry name" value="ABC_transporter-like_CS"/>
</dbReference>